<evidence type="ECO:0000313" key="1">
    <source>
        <dbReference type="EMBL" id="RMJ13276.1"/>
    </source>
</evidence>
<protein>
    <submittedName>
        <fullName evidence="1">Uncharacterized protein</fullName>
    </submittedName>
</protein>
<comment type="caution">
    <text evidence="1">The sequence shown here is derived from an EMBL/GenBank/DDBJ whole genome shotgun (WGS) entry which is preliminary data.</text>
</comment>
<keyword evidence="2" id="KW-1185">Reference proteome</keyword>
<dbReference type="AlphaFoldDB" id="A0A3M2S6S2"/>
<dbReference type="OrthoDB" id="4130940at2759"/>
<dbReference type="STRING" id="2010991.A0A3M2S6S2"/>
<sequence>MGKTSIDYLFTDSRAFKPTREWADLLRASKDKYANCRVVSFTRIKDLNSPWKHEYVQFVVEETDSKDRARVYAERGNETQLDWVTFGPAETQVTGSKHGEDLPLPLTSLIFGGESGDDVDKRPTVLEIAEILAATTLVGGAYSKVGHHCFWYAYTAYDATKRQFGNWAKEKRWRWGDIGGAGNAGIQDAIGLGWSTLFKFYYVGHAKKFKEERESGMMVFGDMRPIIDDLDLVEQVTAFLEQPGNQDEFISAMKAEGLELTEAEIKQRLQVSHDLAKQHAESDANWTNELYQLNQELVDLTSNDADAQKYLELYQSFEVPSDMNEVTAEAAGNYETKKALEIAVGHILEEALKHQ</sequence>
<reference evidence="1 2" key="1">
    <citation type="submission" date="2017-06" db="EMBL/GenBank/DDBJ databases">
        <title>Comparative genomic analysis of Ambrosia Fusariam Clade fungi.</title>
        <authorList>
            <person name="Stajich J.E."/>
            <person name="Carrillo J."/>
            <person name="Kijimoto T."/>
            <person name="Eskalen A."/>
            <person name="O'Donnell K."/>
            <person name="Kasson M."/>
        </authorList>
    </citation>
    <scope>NUCLEOTIDE SEQUENCE [LARGE SCALE GENOMIC DNA]</scope>
    <source>
        <strain evidence="1">UCR3666</strain>
    </source>
</reference>
<dbReference type="EMBL" id="NKUJ01000112">
    <property type="protein sequence ID" value="RMJ13276.1"/>
    <property type="molecule type" value="Genomic_DNA"/>
</dbReference>
<gene>
    <name evidence="1" type="ORF">CDV36_007050</name>
</gene>
<accession>A0A3M2S6S2</accession>
<dbReference type="Proteomes" id="UP000277212">
    <property type="component" value="Unassembled WGS sequence"/>
</dbReference>
<evidence type="ECO:0000313" key="2">
    <source>
        <dbReference type="Proteomes" id="UP000277212"/>
    </source>
</evidence>
<proteinExistence type="predicted"/>
<organism evidence="1 2">
    <name type="scientific">Fusarium kuroshium</name>
    <dbReference type="NCBI Taxonomy" id="2010991"/>
    <lineage>
        <taxon>Eukaryota</taxon>
        <taxon>Fungi</taxon>
        <taxon>Dikarya</taxon>
        <taxon>Ascomycota</taxon>
        <taxon>Pezizomycotina</taxon>
        <taxon>Sordariomycetes</taxon>
        <taxon>Hypocreomycetidae</taxon>
        <taxon>Hypocreales</taxon>
        <taxon>Nectriaceae</taxon>
        <taxon>Fusarium</taxon>
        <taxon>Fusarium solani species complex</taxon>
    </lineage>
</organism>
<name>A0A3M2S6S2_9HYPO</name>